<feature type="domain" description="NmrA-like" evidence="3">
    <location>
        <begin position="6"/>
        <end position="222"/>
    </location>
</feature>
<organism evidence="4 5">
    <name type="scientific">Ophiocordyceps australis</name>
    <dbReference type="NCBI Taxonomy" id="1399860"/>
    <lineage>
        <taxon>Eukaryota</taxon>
        <taxon>Fungi</taxon>
        <taxon>Dikarya</taxon>
        <taxon>Ascomycota</taxon>
        <taxon>Pezizomycotina</taxon>
        <taxon>Sordariomycetes</taxon>
        <taxon>Hypocreomycetidae</taxon>
        <taxon>Hypocreales</taxon>
        <taxon>Ophiocordycipitaceae</taxon>
        <taxon>Ophiocordyceps</taxon>
    </lineage>
</organism>
<dbReference type="InterPro" id="IPR036291">
    <property type="entry name" value="NAD(P)-bd_dom_sf"/>
</dbReference>
<dbReference type="InterPro" id="IPR045312">
    <property type="entry name" value="PCBER-like"/>
</dbReference>
<dbReference type="EMBL" id="NJEU01001000">
    <property type="protein sequence ID" value="PHH69094.1"/>
    <property type="molecule type" value="Genomic_DNA"/>
</dbReference>
<sequence>MSAPLKNVAITGASGNLGSVILAKLAASPNLDVRVVRRTDSSSTFPPGTHVVDADFDSVDSLAAALQGQDALVAPLNSMAVGLQNNLVEACIRAGVQRFIPSEFGSDLDNPNARALPAFVPKVQFQDFIQQRAKTTTLTYTFVANGPFLDYGLEHGFLMRLSNSKPVIFDGGDSLFSATTLDSIADAVLGILAHPQETKNRTVRIEDIKISQNKLLELAKQVAPDRPWEPEHASLDQVVNKATERLAQGIMDFDTYVAFLYRAIFDPAYGSNFAKTDNALLGVKGKSEEDVAAILKSVLK</sequence>
<evidence type="ECO:0000313" key="4">
    <source>
        <dbReference type="EMBL" id="PHH69094.1"/>
    </source>
</evidence>
<comment type="caution">
    <text evidence="4">The sequence shown here is derived from an EMBL/GenBank/DDBJ whole genome shotgun (WGS) entry which is preliminary data.</text>
</comment>
<keyword evidence="2" id="KW-0560">Oxidoreductase</keyword>
<gene>
    <name evidence="4" type="ORF">CDD82_87</name>
</gene>
<dbReference type="OrthoDB" id="9974981at2759"/>
<name>A0A2C5YPZ1_9HYPO</name>
<evidence type="ECO:0000256" key="2">
    <source>
        <dbReference type="ARBA" id="ARBA00023002"/>
    </source>
</evidence>
<keyword evidence="5" id="KW-1185">Reference proteome</keyword>
<dbReference type="CDD" id="cd05259">
    <property type="entry name" value="PCBER_SDR_a"/>
    <property type="match status" value="1"/>
</dbReference>
<dbReference type="SUPFAM" id="SSF51735">
    <property type="entry name" value="NAD(P)-binding Rossmann-fold domains"/>
    <property type="match status" value="1"/>
</dbReference>
<dbReference type="Gene3D" id="3.90.25.10">
    <property type="entry name" value="UDP-galactose 4-epimerase, domain 1"/>
    <property type="match status" value="1"/>
</dbReference>
<protein>
    <recommendedName>
        <fullName evidence="3">NmrA-like domain-containing protein</fullName>
    </recommendedName>
</protein>
<dbReference type="GO" id="GO:0016491">
    <property type="term" value="F:oxidoreductase activity"/>
    <property type="evidence" value="ECO:0007669"/>
    <property type="project" value="UniProtKB-KW"/>
</dbReference>
<dbReference type="Pfam" id="PF05368">
    <property type="entry name" value="NmrA"/>
    <property type="match status" value="1"/>
</dbReference>
<dbReference type="PANTHER" id="PTHR47706">
    <property type="entry name" value="NMRA-LIKE FAMILY PROTEIN"/>
    <property type="match status" value="1"/>
</dbReference>
<reference evidence="4 5" key="1">
    <citation type="submission" date="2017-06" db="EMBL/GenBank/DDBJ databases">
        <title>Ant-infecting Ophiocordyceps genomes reveal a high diversity of potential behavioral manipulation genes and a possible major role for enterotoxins.</title>
        <authorList>
            <person name="De Bekker C."/>
            <person name="Evans H.C."/>
            <person name="Brachmann A."/>
            <person name="Hughes D.P."/>
        </authorList>
    </citation>
    <scope>NUCLEOTIDE SEQUENCE [LARGE SCALE GENOMIC DNA]</scope>
    <source>
        <strain evidence="4 5">1348a</strain>
    </source>
</reference>
<evidence type="ECO:0000313" key="5">
    <source>
        <dbReference type="Proteomes" id="UP000224854"/>
    </source>
</evidence>
<keyword evidence="1" id="KW-0521">NADP</keyword>
<accession>A0A2C5YPZ1</accession>
<dbReference type="InterPro" id="IPR008030">
    <property type="entry name" value="NmrA-like"/>
</dbReference>
<dbReference type="Gene3D" id="3.40.50.720">
    <property type="entry name" value="NAD(P)-binding Rossmann-like Domain"/>
    <property type="match status" value="1"/>
</dbReference>
<dbReference type="PANTHER" id="PTHR47706:SF1">
    <property type="entry name" value="CIPA-LIKE, PUTATIVE (AFU_ORTHOLOGUE AFUA_1G12460)-RELATED"/>
    <property type="match status" value="1"/>
</dbReference>
<evidence type="ECO:0000259" key="3">
    <source>
        <dbReference type="Pfam" id="PF05368"/>
    </source>
</evidence>
<dbReference type="InterPro" id="IPR051609">
    <property type="entry name" value="NmrA/Isoflavone_reductase-like"/>
</dbReference>
<dbReference type="Proteomes" id="UP000224854">
    <property type="component" value="Unassembled WGS sequence"/>
</dbReference>
<evidence type="ECO:0000256" key="1">
    <source>
        <dbReference type="ARBA" id="ARBA00022857"/>
    </source>
</evidence>
<proteinExistence type="predicted"/>
<dbReference type="AlphaFoldDB" id="A0A2C5YPZ1"/>